<gene>
    <name evidence="2" type="ORF">PAXRUDRAFT_831339</name>
</gene>
<feature type="chain" id="PRO_5002220647" evidence="1">
    <location>
        <begin position="32"/>
        <end position="63"/>
    </location>
</feature>
<dbReference type="AlphaFoldDB" id="A0A0D0D2X2"/>
<dbReference type="InParanoid" id="A0A0D0D2X2"/>
<dbReference type="EMBL" id="KN825466">
    <property type="protein sequence ID" value="KIK90827.1"/>
    <property type="molecule type" value="Genomic_DNA"/>
</dbReference>
<organism evidence="2 3">
    <name type="scientific">Paxillus rubicundulus Ve08.2h10</name>
    <dbReference type="NCBI Taxonomy" id="930991"/>
    <lineage>
        <taxon>Eukaryota</taxon>
        <taxon>Fungi</taxon>
        <taxon>Dikarya</taxon>
        <taxon>Basidiomycota</taxon>
        <taxon>Agaricomycotina</taxon>
        <taxon>Agaricomycetes</taxon>
        <taxon>Agaricomycetidae</taxon>
        <taxon>Boletales</taxon>
        <taxon>Paxilineae</taxon>
        <taxon>Paxillaceae</taxon>
        <taxon>Paxillus</taxon>
    </lineage>
</organism>
<feature type="signal peptide" evidence="1">
    <location>
        <begin position="1"/>
        <end position="31"/>
    </location>
</feature>
<proteinExistence type="predicted"/>
<dbReference type="HOGENOM" id="CLU_2886500_0_0_1"/>
<reference evidence="2 3" key="1">
    <citation type="submission" date="2014-04" db="EMBL/GenBank/DDBJ databases">
        <authorList>
            <consortium name="DOE Joint Genome Institute"/>
            <person name="Kuo A."/>
            <person name="Kohler A."/>
            <person name="Jargeat P."/>
            <person name="Nagy L.G."/>
            <person name="Floudas D."/>
            <person name="Copeland A."/>
            <person name="Barry K.W."/>
            <person name="Cichocki N."/>
            <person name="Veneault-Fourrey C."/>
            <person name="LaButti K."/>
            <person name="Lindquist E.A."/>
            <person name="Lipzen A."/>
            <person name="Lundell T."/>
            <person name="Morin E."/>
            <person name="Murat C."/>
            <person name="Sun H."/>
            <person name="Tunlid A."/>
            <person name="Henrissat B."/>
            <person name="Grigoriev I.V."/>
            <person name="Hibbett D.S."/>
            <person name="Martin F."/>
            <person name="Nordberg H.P."/>
            <person name="Cantor M.N."/>
            <person name="Hua S.X."/>
        </authorList>
    </citation>
    <scope>NUCLEOTIDE SEQUENCE [LARGE SCALE GENOMIC DNA]</scope>
    <source>
        <strain evidence="2 3">Ve08.2h10</strain>
    </source>
</reference>
<reference evidence="3" key="2">
    <citation type="submission" date="2015-01" db="EMBL/GenBank/DDBJ databases">
        <title>Evolutionary Origins and Diversification of the Mycorrhizal Mutualists.</title>
        <authorList>
            <consortium name="DOE Joint Genome Institute"/>
            <consortium name="Mycorrhizal Genomics Consortium"/>
            <person name="Kohler A."/>
            <person name="Kuo A."/>
            <person name="Nagy L.G."/>
            <person name="Floudas D."/>
            <person name="Copeland A."/>
            <person name="Barry K.W."/>
            <person name="Cichocki N."/>
            <person name="Veneault-Fourrey C."/>
            <person name="LaButti K."/>
            <person name="Lindquist E.A."/>
            <person name="Lipzen A."/>
            <person name="Lundell T."/>
            <person name="Morin E."/>
            <person name="Murat C."/>
            <person name="Riley R."/>
            <person name="Ohm R."/>
            <person name="Sun H."/>
            <person name="Tunlid A."/>
            <person name="Henrissat B."/>
            <person name="Grigoriev I.V."/>
            <person name="Hibbett D.S."/>
            <person name="Martin F."/>
        </authorList>
    </citation>
    <scope>NUCLEOTIDE SEQUENCE [LARGE SCALE GENOMIC DNA]</scope>
    <source>
        <strain evidence="3">Ve08.2h10</strain>
    </source>
</reference>
<evidence type="ECO:0000313" key="2">
    <source>
        <dbReference type="EMBL" id="KIK90827.1"/>
    </source>
</evidence>
<keyword evidence="3" id="KW-1185">Reference proteome</keyword>
<evidence type="ECO:0000256" key="1">
    <source>
        <dbReference type="SAM" id="SignalP"/>
    </source>
</evidence>
<protein>
    <submittedName>
        <fullName evidence="2">Uncharacterized protein</fullName>
    </submittedName>
</protein>
<sequence>MARRPSHADGPAPIALGFAVSVALLLVGVLGHDMCVVNPVAKPLETMEEYSRDSDNATIILID</sequence>
<keyword evidence="1" id="KW-0732">Signal</keyword>
<evidence type="ECO:0000313" key="3">
    <source>
        <dbReference type="Proteomes" id="UP000054538"/>
    </source>
</evidence>
<name>A0A0D0D2X2_9AGAM</name>
<dbReference type="Proteomes" id="UP000054538">
    <property type="component" value="Unassembled WGS sequence"/>
</dbReference>
<accession>A0A0D0D2X2</accession>